<name>A0A091D6D0_FUKDA</name>
<proteinExistence type="predicted"/>
<accession>A0A091D6D0</accession>
<sequence>MRKKKLESVQKTELADPVTGWKAAGLRVLLELEDLVEDAFLTDKNVTAGRDHERRGKRSSKRTGRASLITALMATRQGRLGNALAVD</sequence>
<dbReference type="Proteomes" id="UP000028990">
    <property type="component" value="Unassembled WGS sequence"/>
</dbReference>
<feature type="region of interest" description="Disordered" evidence="1">
    <location>
        <begin position="46"/>
        <end position="66"/>
    </location>
</feature>
<evidence type="ECO:0000256" key="1">
    <source>
        <dbReference type="SAM" id="MobiDB-lite"/>
    </source>
</evidence>
<dbReference type="EMBL" id="KN123265">
    <property type="protein sequence ID" value="KFO26053.1"/>
    <property type="molecule type" value="Genomic_DNA"/>
</dbReference>
<dbReference type="AlphaFoldDB" id="A0A091D6D0"/>
<protein>
    <submittedName>
        <fullName evidence="2">Uncharacterized protein</fullName>
    </submittedName>
</protein>
<keyword evidence="3" id="KW-1185">Reference proteome</keyword>
<reference evidence="2 3" key="1">
    <citation type="submission" date="2013-11" db="EMBL/GenBank/DDBJ databases">
        <title>The Damaraland mole rat (Fukomys damarensis) genome and evolution of African mole rats.</title>
        <authorList>
            <person name="Gladyshev V.N."/>
            <person name="Fang X."/>
        </authorList>
    </citation>
    <scope>NUCLEOTIDE SEQUENCE [LARGE SCALE GENOMIC DNA]</scope>
    <source>
        <tissue evidence="2">Liver</tissue>
    </source>
</reference>
<evidence type="ECO:0000313" key="3">
    <source>
        <dbReference type="Proteomes" id="UP000028990"/>
    </source>
</evidence>
<organism evidence="2 3">
    <name type="scientific">Fukomys damarensis</name>
    <name type="common">Damaraland mole rat</name>
    <name type="synonym">Cryptomys damarensis</name>
    <dbReference type="NCBI Taxonomy" id="885580"/>
    <lineage>
        <taxon>Eukaryota</taxon>
        <taxon>Metazoa</taxon>
        <taxon>Chordata</taxon>
        <taxon>Craniata</taxon>
        <taxon>Vertebrata</taxon>
        <taxon>Euteleostomi</taxon>
        <taxon>Mammalia</taxon>
        <taxon>Eutheria</taxon>
        <taxon>Euarchontoglires</taxon>
        <taxon>Glires</taxon>
        <taxon>Rodentia</taxon>
        <taxon>Hystricomorpha</taxon>
        <taxon>Bathyergidae</taxon>
        <taxon>Fukomys</taxon>
    </lineage>
</organism>
<gene>
    <name evidence="2" type="ORF">H920_12614</name>
</gene>
<feature type="compositionally biased region" description="Basic residues" evidence="1">
    <location>
        <begin position="55"/>
        <end position="64"/>
    </location>
</feature>
<evidence type="ECO:0000313" key="2">
    <source>
        <dbReference type="EMBL" id="KFO26053.1"/>
    </source>
</evidence>